<dbReference type="EMBL" id="CAJJDP010000091">
    <property type="protein sequence ID" value="CAD8188154.1"/>
    <property type="molecule type" value="Genomic_DNA"/>
</dbReference>
<dbReference type="Proteomes" id="UP000683925">
    <property type="component" value="Unassembled WGS sequence"/>
</dbReference>
<reference evidence="2" key="1">
    <citation type="submission" date="2021-01" db="EMBL/GenBank/DDBJ databases">
        <authorList>
            <consortium name="Genoscope - CEA"/>
            <person name="William W."/>
        </authorList>
    </citation>
    <scope>NUCLEOTIDE SEQUENCE</scope>
</reference>
<protein>
    <submittedName>
        <fullName evidence="2">Uncharacterized protein</fullName>
    </submittedName>
</protein>
<evidence type="ECO:0000313" key="3">
    <source>
        <dbReference type="Proteomes" id="UP000683925"/>
    </source>
</evidence>
<name>A0A8S1WHI3_PAROT</name>
<dbReference type="OrthoDB" id="299172at2759"/>
<keyword evidence="3" id="KW-1185">Reference proteome</keyword>
<evidence type="ECO:0000313" key="1">
    <source>
        <dbReference type="EMBL" id="CAD8188154.1"/>
    </source>
</evidence>
<comment type="caution">
    <text evidence="2">The sequence shown here is derived from an EMBL/GenBank/DDBJ whole genome shotgun (WGS) entry which is preliminary data.</text>
</comment>
<organism evidence="2 3">
    <name type="scientific">Paramecium octaurelia</name>
    <dbReference type="NCBI Taxonomy" id="43137"/>
    <lineage>
        <taxon>Eukaryota</taxon>
        <taxon>Sar</taxon>
        <taxon>Alveolata</taxon>
        <taxon>Ciliophora</taxon>
        <taxon>Intramacronucleata</taxon>
        <taxon>Oligohymenophorea</taxon>
        <taxon>Peniculida</taxon>
        <taxon>Parameciidae</taxon>
        <taxon>Paramecium</taxon>
    </lineage>
</organism>
<dbReference type="AlphaFoldDB" id="A0A8S1WHI3"/>
<gene>
    <name evidence="1" type="ORF">POCTA_138.1.T0920054</name>
    <name evidence="2" type="ORF">POCTA_138.1.T0920055</name>
</gene>
<accession>A0A8S1WHI3</accession>
<dbReference type="OMA" id="QYNVEYD"/>
<evidence type="ECO:0000313" key="2">
    <source>
        <dbReference type="EMBL" id="CAD8188155.1"/>
    </source>
</evidence>
<dbReference type="EMBL" id="CAJJDP010000091">
    <property type="protein sequence ID" value="CAD8188155.1"/>
    <property type="molecule type" value="Genomic_DNA"/>
</dbReference>
<proteinExistence type="predicted"/>
<sequence>MGTCTQINNKVLQREKSLLRLVMFFYNVPMHSHPDIDSLINTKLNSCRIIEKGLSQTLIGEIVRFLNSYKSRTAEQDELHNHFKYVHTQSLKKFNQFGTILGKIILITSIEVLLCIKTLEMGDLTPVDVWWVQEHFQIRYRLLNEQYSVEYDNFLEMNYLIKFLYLLKECVRIELKKNNFELNQFILSVRHDQSDILLHTARTVDSARTQQKRLESM</sequence>